<dbReference type="Gene3D" id="1.10.357.10">
    <property type="entry name" value="Tetracycline Repressor, domain 2"/>
    <property type="match status" value="1"/>
</dbReference>
<dbReference type="PANTHER" id="PTHR30055">
    <property type="entry name" value="HTH-TYPE TRANSCRIPTIONAL REGULATOR RUTR"/>
    <property type="match status" value="1"/>
</dbReference>
<protein>
    <submittedName>
        <fullName evidence="7">TetR family transcriptional regulator</fullName>
    </submittedName>
</protein>
<accession>A0A7I7JPB2</accession>
<evidence type="ECO:0000256" key="1">
    <source>
        <dbReference type="ARBA" id="ARBA00023015"/>
    </source>
</evidence>
<feature type="domain" description="HTH tetR-type" evidence="5">
    <location>
        <begin position="25"/>
        <end position="72"/>
    </location>
</feature>
<keyword evidence="2" id="KW-0238">DNA-binding</keyword>
<dbReference type="GO" id="GO:0003700">
    <property type="term" value="F:DNA-binding transcription factor activity"/>
    <property type="evidence" value="ECO:0007669"/>
    <property type="project" value="TreeGrafter"/>
</dbReference>
<keyword evidence="3" id="KW-0804">Transcription</keyword>
<gene>
    <name evidence="7" type="ORF">MNVM_19430</name>
</gene>
<reference evidence="7 8" key="1">
    <citation type="journal article" date="2019" name="Emerg. Microbes Infect.">
        <title>Comprehensive subspecies identification of 175 nontuberculous mycobacteria species based on 7547 genomic profiles.</title>
        <authorList>
            <person name="Matsumoto Y."/>
            <person name="Kinjo T."/>
            <person name="Motooka D."/>
            <person name="Nabeya D."/>
            <person name="Jung N."/>
            <person name="Uechi K."/>
            <person name="Horii T."/>
            <person name="Iida T."/>
            <person name="Fujita J."/>
            <person name="Nakamura S."/>
        </authorList>
    </citation>
    <scope>NUCLEOTIDE SEQUENCE [LARGE SCALE GENOMIC DNA]</scope>
    <source>
        <strain evidence="7 8">JCM 6391</strain>
    </source>
</reference>
<dbReference type="InterPro" id="IPR050109">
    <property type="entry name" value="HTH-type_TetR-like_transc_reg"/>
</dbReference>
<feature type="compositionally biased region" description="Pro residues" evidence="4">
    <location>
        <begin position="1"/>
        <end position="11"/>
    </location>
</feature>
<proteinExistence type="predicted"/>
<dbReference type="Proteomes" id="UP000466997">
    <property type="component" value="Chromosome"/>
</dbReference>
<dbReference type="AlphaFoldDB" id="A0A7I7JPB2"/>
<evidence type="ECO:0000313" key="7">
    <source>
        <dbReference type="EMBL" id="BBX12862.1"/>
    </source>
</evidence>
<evidence type="ECO:0000256" key="4">
    <source>
        <dbReference type="SAM" id="MobiDB-lite"/>
    </source>
</evidence>
<dbReference type="PANTHER" id="PTHR30055:SF234">
    <property type="entry name" value="HTH-TYPE TRANSCRIPTIONAL REGULATOR BETI"/>
    <property type="match status" value="1"/>
</dbReference>
<dbReference type="Pfam" id="PF17939">
    <property type="entry name" value="TetR_C_30"/>
    <property type="match status" value="1"/>
</dbReference>
<dbReference type="SUPFAM" id="SSF46689">
    <property type="entry name" value="Homeodomain-like"/>
    <property type="match status" value="1"/>
</dbReference>
<evidence type="ECO:0000259" key="5">
    <source>
        <dbReference type="Pfam" id="PF00440"/>
    </source>
</evidence>
<evidence type="ECO:0000256" key="3">
    <source>
        <dbReference type="ARBA" id="ARBA00023163"/>
    </source>
</evidence>
<dbReference type="InterPro" id="IPR001647">
    <property type="entry name" value="HTH_TetR"/>
</dbReference>
<feature type="region of interest" description="Disordered" evidence="4">
    <location>
        <begin position="1"/>
        <end position="21"/>
    </location>
</feature>
<evidence type="ECO:0000256" key="2">
    <source>
        <dbReference type="ARBA" id="ARBA00023125"/>
    </source>
</evidence>
<dbReference type="GO" id="GO:0000976">
    <property type="term" value="F:transcription cis-regulatory region binding"/>
    <property type="evidence" value="ECO:0007669"/>
    <property type="project" value="TreeGrafter"/>
</dbReference>
<name>A0A7I7JPB2_9MYCO</name>
<evidence type="ECO:0000313" key="8">
    <source>
        <dbReference type="Proteomes" id="UP000466997"/>
    </source>
</evidence>
<dbReference type="InterPro" id="IPR009057">
    <property type="entry name" value="Homeodomain-like_sf"/>
</dbReference>
<keyword evidence="8" id="KW-1185">Reference proteome</keyword>
<keyword evidence="1" id="KW-0805">Transcription regulation</keyword>
<feature type="domain" description="PsrA tetracyclin repressor-like C-terminal" evidence="6">
    <location>
        <begin position="103"/>
        <end position="213"/>
    </location>
</feature>
<dbReference type="EMBL" id="AP022562">
    <property type="protein sequence ID" value="BBX12862.1"/>
    <property type="molecule type" value="Genomic_DNA"/>
</dbReference>
<organism evidence="7 8">
    <name type="scientific">Mycobacterium novum</name>
    <dbReference type="NCBI Taxonomy" id="2492438"/>
    <lineage>
        <taxon>Bacteria</taxon>
        <taxon>Bacillati</taxon>
        <taxon>Actinomycetota</taxon>
        <taxon>Actinomycetes</taxon>
        <taxon>Mycobacteriales</taxon>
        <taxon>Mycobacteriaceae</taxon>
        <taxon>Mycobacterium</taxon>
    </lineage>
</organism>
<dbReference type="Pfam" id="PF00440">
    <property type="entry name" value="TetR_N"/>
    <property type="match status" value="1"/>
</dbReference>
<dbReference type="KEGG" id="mnm:MNVM_19430"/>
<evidence type="ECO:0000259" key="6">
    <source>
        <dbReference type="Pfam" id="PF17939"/>
    </source>
</evidence>
<sequence length="222" mass="24517">MLTELMPPPVRSPRSTRADSTREALLSAAERLIAERGVEAVTHRQIVEAAGQGNNAAVAYHFGTKKELVRAIEASHAGHIEELRTARVADTDDSAGLRDWVGCLVQPLTDHLASLPAPTWYARFAAQVMTDPTYRRVVTKSALESESLRHVIDRIGHGIPELPRHVRSERNIMMRTVLMYTCAEIERGFADDGNGPRPDWPRAGRSLVDAIAGLWQAPVSDR</sequence>
<dbReference type="InterPro" id="IPR041586">
    <property type="entry name" value="PsrA_TetR_C"/>
</dbReference>